<evidence type="ECO:0000256" key="2">
    <source>
        <dbReference type="ARBA" id="ARBA00022475"/>
    </source>
</evidence>
<keyword evidence="2" id="KW-1003">Cell membrane</keyword>
<dbReference type="PANTHER" id="PTHR43531:SF11">
    <property type="entry name" value="METHYL-ACCEPTING CHEMOTAXIS PROTEIN 3"/>
    <property type="match status" value="1"/>
</dbReference>
<reference evidence="9" key="1">
    <citation type="submission" date="2019-08" db="EMBL/GenBank/DDBJ databases">
        <authorList>
            <person name="Kucharzyk K."/>
            <person name="Murdoch R.W."/>
            <person name="Higgins S."/>
            <person name="Loffler F."/>
        </authorList>
    </citation>
    <scope>NUCLEOTIDE SEQUENCE</scope>
</reference>
<sequence>MSTSKKLLINLFFNVISLILIIFISFYIANKNIDLLIKKDLETIGLSIDNLISIFEENDSKAWENNKFKEAIKKIKIGKSGYVYFVDEKGTITIHPTIEGKNLANEDFIKKIISDKNSGIIEYYTDVTKQDKIIFYKYIPKWNMWLVPGINKADYVKNIYSEFFYNIILLGILLVFVQIILYFIIARDITKNIDKFITYFKEFLDFITYKQNQIEKVEIVGNNEFSEMTHQINLVIDKFDRRFKDDMKVIGESVLVFDKLKKGTYSIRIRSNTTNPMINTLKVTINETIDYLEKYMREIEKILLSYTSNDYKNRINISKDIANPSRLLKVMESVNTLGETLGNLAKQNLSNGEQLENNSTIMKSSMQKLAQKTNEQSASLEQTATAVEQISSITRNNTQNAQKMSSLGETVKSAAQTGYNLADKTTFSMDEINEKVSAINEAISIIDQIAFQTNILSLNAAVEAATAGEAGKGFAVVAQEVRNLANKSSEAANEIKVLVESATLKANEGKVIAQEMQDGYKSLHSHITETLSIIEDVSIAAKEQMKGIEQVSDTIVTLNKITKENESETIQITSIAAEVSEMAYEVVEDAKNKKF</sequence>
<dbReference type="SMART" id="SM00283">
    <property type="entry name" value="MA"/>
    <property type="match status" value="1"/>
</dbReference>
<feature type="transmembrane region" description="Helical" evidence="7">
    <location>
        <begin position="7"/>
        <end position="29"/>
    </location>
</feature>
<evidence type="ECO:0000256" key="6">
    <source>
        <dbReference type="ARBA" id="ARBA00023136"/>
    </source>
</evidence>
<dbReference type="GO" id="GO:0007165">
    <property type="term" value="P:signal transduction"/>
    <property type="evidence" value="ECO:0007669"/>
    <property type="project" value="InterPro"/>
</dbReference>
<dbReference type="Pfam" id="PF00015">
    <property type="entry name" value="MCPsignal"/>
    <property type="match status" value="1"/>
</dbReference>
<dbReference type="GO" id="GO:0005886">
    <property type="term" value="C:plasma membrane"/>
    <property type="evidence" value="ECO:0007669"/>
    <property type="project" value="UniProtKB-SubCell"/>
</dbReference>
<dbReference type="SUPFAM" id="SSF58104">
    <property type="entry name" value="Methyl-accepting chemotaxis protein (MCP) signaling domain"/>
    <property type="match status" value="1"/>
</dbReference>
<evidence type="ECO:0000256" key="1">
    <source>
        <dbReference type="ARBA" id="ARBA00004651"/>
    </source>
</evidence>
<dbReference type="EMBL" id="VSSQ01000074">
    <property type="protein sequence ID" value="MPL73652.1"/>
    <property type="molecule type" value="Genomic_DNA"/>
</dbReference>
<dbReference type="GO" id="GO:0004888">
    <property type="term" value="F:transmembrane signaling receptor activity"/>
    <property type="evidence" value="ECO:0007669"/>
    <property type="project" value="InterPro"/>
</dbReference>
<dbReference type="InterPro" id="IPR004089">
    <property type="entry name" value="MCPsignal_dom"/>
</dbReference>
<accession>A0A644U3X4</accession>
<keyword evidence="5 7" id="KW-1133">Transmembrane helix</keyword>
<keyword evidence="6 7" id="KW-0472">Membrane</keyword>
<dbReference type="InterPro" id="IPR033480">
    <property type="entry name" value="sCache_2"/>
</dbReference>
<proteinExistence type="predicted"/>
<organism evidence="9">
    <name type="scientific">bioreactor metagenome</name>
    <dbReference type="NCBI Taxonomy" id="1076179"/>
    <lineage>
        <taxon>unclassified sequences</taxon>
        <taxon>metagenomes</taxon>
        <taxon>ecological metagenomes</taxon>
    </lineage>
</organism>
<evidence type="ECO:0000256" key="5">
    <source>
        <dbReference type="ARBA" id="ARBA00022989"/>
    </source>
</evidence>
<dbReference type="CDD" id="cd18774">
    <property type="entry name" value="PDC2_HK_sensor"/>
    <property type="match status" value="1"/>
</dbReference>
<feature type="transmembrane region" description="Helical" evidence="7">
    <location>
        <begin position="163"/>
        <end position="185"/>
    </location>
</feature>
<evidence type="ECO:0000256" key="3">
    <source>
        <dbReference type="ARBA" id="ARBA00022500"/>
    </source>
</evidence>
<evidence type="ECO:0000256" key="4">
    <source>
        <dbReference type="ARBA" id="ARBA00022692"/>
    </source>
</evidence>
<comment type="subcellular location">
    <subcellularLocation>
        <location evidence="1">Cell membrane</location>
        <topology evidence="1">Multi-pass membrane protein</topology>
    </subcellularLocation>
</comment>
<dbReference type="Gene3D" id="3.30.450.20">
    <property type="entry name" value="PAS domain"/>
    <property type="match status" value="1"/>
</dbReference>
<keyword evidence="4 7" id="KW-0812">Transmembrane</keyword>
<feature type="domain" description="Methyl-accepting transducer" evidence="8">
    <location>
        <begin position="351"/>
        <end position="580"/>
    </location>
</feature>
<dbReference type="GO" id="GO:0006935">
    <property type="term" value="P:chemotaxis"/>
    <property type="evidence" value="ECO:0007669"/>
    <property type="project" value="UniProtKB-KW"/>
</dbReference>
<dbReference type="PROSITE" id="PS50111">
    <property type="entry name" value="CHEMOTAXIS_TRANSDUC_2"/>
    <property type="match status" value="1"/>
</dbReference>
<comment type="caution">
    <text evidence="9">The sequence shown here is derived from an EMBL/GenBank/DDBJ whole genome shotgun (WGS) entry which is preliminary data.</text>
</comment>
<dbReference type="AlphaFoldDB" id="A0A644U3X4"/>
<protein>
    <recommendedName>
        <fullName evidence="8">Methyl-accepting transducer domain-containing protein</fullName>
    </recommendedName>
</protein>
<dbReference type="InterPro" id="IPR051310">
    <property type="entry name" value="MCP_chemotaxis"/>
</dbReference>
<gene>
    <name evidence="9" type="ORF">SDC9_19457</name>
</gene>
<dbReference type="PRINTS" id="PR00260">
    <property type="entry name" value="CHEMTRNSDUCR"/>
</dbReference>
<dbReference type="Gene3D" id="1.10.287.950">
    <property type="entry name" value="Methyl-accepting chemotaxis protein"/>
    <property type="match status" value="1"/>
</dbReference>
<name>A0A644U3X4_9ZZZZ</name>
<keyword evidence="3" id="KW-0145">Chemotaxis</keyword>
<evidence type="ECO:0000313" key="9">
    <source>
        <dbReference type="EMBL" id="MPL73652.1"/>
    </source>
</evidence>
<evidence type="ECO:0000256" key="7">
    <source>
        <dbReference type="SAM" id="Phobius"/>
    </source>
</evidence>
<evidence type="ECO:0000259" key="8">
    <source>
        <dbReference type="PROSITE" id="PS50111"/>
    </source>
</evidence>
<dbReference type="InterPro" id="IPR004090">
    <property type="entry name" value="Chemotax_Me-accpt_rcpt"/>
</dbReference>
<dbReference type="PANTHER" id="PTHR43531">
    <property type="entry name" value="PROTEIN ICFG"/>
    <property type="match status" value="1"/>
</dbReference>
<dbReference type="Pfam" id="PF17200">
    <property type="entry name" value="sCache_2"/>
    <property type="match status" value="1"/>
</dbReference>